<dbReference type="OrthoDB" id="3622201at2"/>
<feature type="transmembrane region" description="Helical" evidence="1">
    <location>
        <begin position="146"/>
        <end position="170"/>
    </location>
</feature>
<dbReference type="AlphaFoldDB" id="A0A1H3M914"/>
<feature type="transmembrane region" description="Helical" evidence="1">
    <location>
        <begin position="182"/>
        <end position="200"/>
    </location>
</feature>
<sequence>MTVADFTGPPSAQPGTPARLIEPTWLEVGRAATWLTARGAPVSIPNWLLTARLSPRLVRSVDQKASQQVLNLLCSVALMAGMVLLSTLNTEWATRVQGAGAALGGALAVLLPWARWYAFSRMEQELAKVLPRRAASTSARSIPQILGGWFLVTLTVTFPGGLALGIVLTMRSSDGDQLRTSLLFTGAVVLCALIYGSILIRTLRRPALAEDAASLAVDDLLRTEDIHRYVSPWVAALGGLLVFNSQIATPLRLAAGAYVALSLVPYAAALIQDRYFRKLPSPDQLAAVTSSSSTKDRKAAS</sequence>
<gene>
    <name evidence="2" type="ORF">SAMN05421504_106542</name>
</gene>
<keyword evidence="1" id="KW-1133">Transmembrane helix</keyword>
<organism evidence="2 3">
    <name type="scientific">Amycolatopsis xylanica</name>
    <dbReference type="NCBI Taxonomy" id="589385"/>
    <lineage>
        <taxon>Bacteria</taxon>
        <taxon>Bacillati</taxon>
        <taxon>Actinomycetota</taxon>
        <taxon>Actinomycetes</taxon>
        <taxon>Pseudonocardiales</taxon>
        <taxon>Pseudonocardiaceae</taxon>
        <taxon>Amycolatopsis</taxon>
    </lineage>
</organism>
<evidence type="ECO:0000313" key="3">
    <source>
        <dbReference type="Proteomes" id="UP000199515"/>
    </source>
</evidence>
<dbReference type="Proteomes" id="UP000199515">
    <property type="component" value="Unassembled WGS sequence"/>
</dbReference>
<keyword evidence="1" id="KW-0472">Membrane</keyword>
<feature type="transmembrane region" description="Helical" evidence="1">
    <location>
        <begin position="229"/>
        <end position="247"/>
    </location>
</feature>
<name>A0A1H3M914_9PSEU</name>
<feature type="transmembrane region" description="Helical" evidence="1">
    <location>
        <begin position="100"/>
        <end position="118"/>
    </location>
</feature>
<feature type="transmembrane region" description="Helical" evidence="1">
    <location>
        <begin position="69"/>
        <end position="88"/>
    </location>
</feature>
<dbReference type="EMBL" id="FNON01000006">
    <property type="protein sequence ID" value="SDY73093.1"/>
    <property type="molecule type" value="Genomic_DNA"/>
</dbReference>
<keyword evidence="1" id="KW-0812">Transmembrane</keyword>
<proteinExistence type="predicted"/>
<reference evidence="2 3" key="1">
    <citation type="submission" date="2016-10" db="EMBL/GenBank/DDBJ databases">
        <authorList>
            <person name="de Groot N.N."/>
        </authorList>
    </citation>
    <scope>NUCLEOTIDE SEQUENCE [LARGE SCALE GENOMIC DNA]</scope>
    <source>
        <strain evidence="2 3">CPCC 202699</strain>
    </source>
</reference>
<keyword evidence="3" id="KW-1185">Reference proteome</keyword>
<evidence type="ECO:0000256" key="1">
    <source>
        <dbReference type="SAM" id="Phobius"/>
    </source>
</evidence>
<protein>
    <submittedName>
        <fullName evidence="2">Uncharacterized protein</fullName>
    </submittedName>
</protein>
<dbReference type="RefSeq" id="WP_091294119.1">
    <property type="nucleotide sequence ID" value="NZ_FNON01000006.1"/>
</dbReference>
<dbReference type="STRING" id="589385.SAMN05421504_106542"/>
<accession>A0A1H3M914</accession>
<feature type="transmembrane region" description="Helical" evidence="1">
    <location>
        <begin position="253"/>
        <end position="271"/>
    </location>
</feature>
<evidence type="ECO:0000313" key="2">
    <source>
        <dbReference type="EMBL" id="SDY73093.1"/>
    </source>
</evidence>